<reference evidence="11" key="1">
    <citation type="journal article" date="2019" name="Toxins">
        <title>Detection of Abrin-Like and Prepropulchellin-Like Toxin Genes and Transcripts Using Whole Genome Sequencing and Full-Length Transcript Sequencing of Abrus precatorius.</title>
        <authorList>
            <person name="Hovde B.T."/>
            <person name="Daligault H.E."/>
            <person name="Hanschen E.R."/>
            <person name="Kunde Y.A."/>
            <person name="Johnson M.B."/>
            <person name="Starkenburg S.R."/>
            <person name="Johnson S.L."/>
        </authorList>
    </citation>
    <scope>NUCLEOTIDE SEQUENCE [LARGE SCALE GENOMIC DNA]</scope>
</reference>
<keyword evidence="3" id="KW-0158">Chromosome</keyword>
<evidence type="ECO:0000313" key="12">
    <source>
        <dbReference type="RefSeq" id="XP_027333345.1"/>
    </source>
</evidence>
<evidence type="ECO:0000313" key="11">
    <source>
        <dbReference type="Proteomes" id="UP000694853"/>
    </source>
</evidence>
<keyword evidence="5" id="KW-0498">Mitosis</keyword>
<comment type="similarity">
    <text evidence="2">Belongs to the mis12 family.</text>
</comment>
<dbReference type="Pfam" id="PF05859">
    <property type="entry name" value="Mis12"/>
    <property type="match status" value="1"/>
</dbReference>
<evidence type="ECO:0000256" key="4">
    <source>
        <dbReference type="ARBA" id="ARBA00022618"/>
    </source>
</evidence>
<evidence type="ECO:0000256" key="6">
    <source>
        <dbReference type="ARBA" id="ARBA00022838"/>
    </source>
</evidence>
<dbReference type="RefSeq" id="XP_027333345.1">
    <property type="nucleotide sequence ID" value="XM_027477544.1"/>
</dbReference>
<evidence type="ECO:0000256" key="8">
    <source>
        <dbReference type="ARBA" id="ARBA00023306"/>
    </source>
</evidence>
<dbReference type="GO" id="GO:0051382">
    <property type="term" value="P:kinetochore assembly"/>
    <property type="evidence" value="ECO:0007669"/>
    <property type="project" value="TreeGrafter"/>
</dbReference>
<accession>A0A8B8JPG2</accession>
<evidence type="ECO:0000256" key="7">
    <source>
        <dbReference type="ARBA" id="ARBA00023054"/>
    </source>
</evidence>
<dbReference type="KEGG" id="aprc:113848150"/>
<dbReference type="AlphaFoldDB" id="A0A8B8JPG2"/>
<keyword evidence="9" id="KW-0137">Centromere</keyword>
<feature type="coiled-coil region" evidence="10">
    <location>
        <begin position="122"/>
        <end position="149"/>
    </location>
</feature>
<evidence type="ECO:0000256" key="3">
    <source>
        <dbReference type="ARBA" id="ARBA00022454"/>
    </source>
</evidence>
<dbReference type="GO" id="GO:0005634">
    <property type="term" value="C:nucleus"/>
    <property type="evidence" value="ECO:0007669"/>
    <property type="project" value="InterPro"/>
</dbReference>
<proteinExistence type="inferred from homology"/>
<dbReference type="PANTHER" id="PTHR14527:SF2">
    <property type="entry name" value="PROTEIN MIS12 HOMOLOG"/>
    <property type="match status" value="1"/>
</dbReference>
<dbReference type="PANTHER" id="PTHR14527">
    <property type="entry name" value="PROTEIN MIS12 HOMOLOG"/>
    <property type="match status" value="1"/>
</dbReference>
<evidence type="ECO:0000256" key="2">
    <source>
        <dbReference type="ARBA" id="ARBA00008643"/>
    </source>
</evidence>
<keyword evidence="8" id="KW-0131">Cell cycle</keyword>
<dbReference type="GO" id="GO:0000444">
    <property type="term" value="C:MIS12/MIND type complex"/>
    <property type="evidence" value="ECO:0007669"/>
    <property type="project" value="TreeGrafter"/>
</dbReference>
<evidence type="ECO:0000256" key="9">
    <source>
        <dbReference type="ARBA" id="ARBA00023328"/>
    </source>
</evidence>
<keyword evidence="6" id="KW-0995">Kinetochore</keyword>
<dbReference type="InterPro" id="IPR008685">
    <property type="entry name" value="Centromere_Mis12"/>
</dbReference>
<dbReference type="Proteomes" id="UP000694853">
    <property type="component" value="Unplaced"/>
</dbReference>
<gene>
    <name evidence="12" type="primary">LOC113848150</name>
</gene>
<dbReference type="OrthoDB" id="1884855at2759"/>
<evidence type="ECO:0000256" key="5">
    <source>
        <dbReference type="ARBA" id="ARBA00022776"/>
    </source>
</evidence>
<protein>
    <submittedName>
        <fullName evidence="12">Protein MIS12 homolog</fullName>
    </submittedName>
</protein>
<dbReference type="GO" id="GO:0051301">
    <property type="term" value="P:cell division"/>
    <property type="evidence" value="ECO:0007669"/>
    <property type="project" value="UniProtKB-KW"/>
</dbReference>
<keyword evidence="7 10" id="KW-0175">Coiled coil</keyword>
<keyword evidence="11" id="KW-1185">Reference proteome</keyword>
<organism evidence="11 12">
    <name type="scientific">Abrus precatorius</name>
    <name type="common">Indian licorice</name>
    <name type="synonym">Glycine abrus</name>
    <dbReference type="NCBI Taxonomy" id="3816"/>
    <lineage>
        <taxon>Eukaryota</taxon>
        <taxon>Viridiplantae</taxon>
        <taxon>Streptophyta</taxon>
        <taxon>Embryophyta</taxon>
        <taxon>Tracheophyta</taxon>
        <taxon>Spermatophyta</taxon>
        <taxon>Magnoliopsida</taxon>
        <taxon>eudicotyledons</taxon>
        <taxon>Gunneridae</taxon>
        <taxon>Pentapetalae</taxon>
        <taxon>rosids</taxon>
        <taxon>fabids</taxon>
        <taxon>Fabales</taxon>
        <taxon>Fabaceae</taxon>
        <taxon>Papilionoideae</taxon>
        <taxon>50 kb inversion clade</taxon>
        <taxon>NPAAA clade</taxon>
        <taxon>indigoferoid/millettioid clade</taxon>
        <taxon>Abreae</taxon>
        <taxon>Abrus</taxon>
    </lineage>
</organism>
<dbReference type="GeneID" id="113848150"/>
<name>A0A8B8JPG2_ABRPR</name>
<reference evidence="12" key="2">
    <citation type="submission" date="2025-08" db="UniProtKB">
        <authorList>
            <consortium name="RefSeq"/>
        </authorList>
    </citation>
    <scope>IDENTIFICATION</scope>
    <source>
        <tissue evidence="12">Young leaves</tissue>
    </source>
</reference>
<sequence>MEGSESESVFDSLNLNPQLFCNEVLNNVDDVLDQAFDFFYQDTSAKLNIEGTQRSQDLRKGVDCVRQRVQSVLDKKLSAWENYVLRHCFALPQGFRMPNTDESSENGLDPDAPFDRDLDAQLDSLREKLTKVGKESEMLDQEIQALERKSSINAGCIIEAVKLYEQNSIHELFRELATTASELGMKMGKLKTNMIEETEQMKTKRIYSTETDLSAINPAKGLSNVKLADLEEFVTFMKIVPK</sequence>
<dbReference type="GO" id="GO:0000070">
    <property type="term" value="P:mitotic sister chromatid segregation"/>
    <property type="evidence" value="ECO:0007669"/>
    <property type="project" value="TreeGrafter"/>
</dbReference>
<evidence type="ECO:0000256" key="10">
    <source>
        <dbReference type="SAM" id="Coils"/>
    </source>
</evidence>
<keyword evidence="4" id="KW-0132">Cell division</keyword>
<comment type="subcellular location">
    <subcellularLocation>
        <location evidence="1">Chromosome</location>
        <location evidence="1">Centromere</location>
        <location evidence="1">Kinetochore</location>
    </subcellularLocation>
</comment>
<evidence type="ECO:0000256" key="1">
    <source>
        <dbReference type="ARBA" id="ARBA00004629"/>
    </source>
</evidence>